<name>A0A0F9LH26_9ZZZZ</name>
<protein>
    <recommendedName>
        <fullName evidence="2">DNA (cytosine-5-)-methyltransferase</fullName>
    </recommendedName>
</protein>
<comment type="caution">
    <text evidence="1">The sequence shown here is derived from an EMBL/GenBank/DDBJ whole genome shotgun (WGS) entry which is preliminary data.</text>
</comment>
<evidence type="ECO:0008006" key="2">
    <source>
        <dbReference type="Google" id="ProtNLM"/>
    </source>
</evidence>
<sequence>MNQLFTSDKIILDLCGGTGAWSKPYADAGYDVRIITLPEQDVTDYIPPADVYGILAAPPCTMFSIARQTAATPRDFIKGMIPINACIRIAATTRPAAFFALENPGTGKLIHWLGQPNYKFHPWHFGDARTKITALWGYFYHPVKLFADIKDVMTDEQIALAKQNNLPWPGDGPYKDRRAITPTGFAKAFFKANK</sequence>
<gene>
    <name evidence="1" type="ORF">LCGC14_1200260</name>
</gene>
<evidence type="ECO:0000313" key="1">
    <source>
        <dbReference type="EMBL" id="KKM94234.1"/>
    </source>
</evidence>
<dbReference type="EMBL" id="LAZR01006165">
    <property type="protein sequence ID" value="KKM94234.1"/>
    <property type="molecule type" value="Genomic_DNA"/>
</dbReference>
<dbReference type="SUPFAM" id="SSF53335">
    <property type="entry name" value="S-adenosyl-L-methionine-dependent methyltransferases"/>
    <property type="match status" value="1"/>
</dbReference>
<dbReference type="InterPro" id="IPR029063">
    <property type="entry name" value="SAM-dependent_MTases_sf"/>
</dbReference>
<organism evidence="1">
    <name type="scientific">marine sediment metagenome</name>
    <dbReference type="NCBI Taxonomy" id="412755"/>
    <lineage>
        <taxon>unclassified sequences</taxon>
        <taxon>metagenomes</taxon>
        <taxon>ecological metagenomes</taxon>
    </lineage>
</organism>
<dbReference type="AlphaFoldDB" id="A0A0F9LH26"/>
<accession>A0A0F9LH26</accession>
<proteinExistence type="predicted"/>
<reference evidence="1" key="1">
    <citation type="journal article" date="2015" name="Nature">
        <title>Complex archaea that bridge the gap between prokaryotes and eukaryotes.</title>
        <authorList>
            <person name="Spang A."/>
            <person name="Saw J.H."/>
            <person name="Jorgensen S.L."/>
            <person name="Zaremba-Niedzwiedzka K."/>
            <person name="Martijn J."/>
            <person name="Lind A.E."/>
            <person name="van Eijk R."/>
            <person name="Schleper C."/>
            <person name="Guy L."/>
            <person name="Ettema T.J."/>
        </authorList>
    </citation>
    <scope>NUCLEOTIDE SEQUENCE</scope>
</reference>